<evidence type="ECO:0000259" key="2">
    <source>
        <dbReference type="SMART" id="SM01043"/>
    </source>
</evidence>
<keyword evidence="4" id="KW-1185">Reference proteome</keyword>
<proteinExistence type="predicted"/>
<feature type="domain" description="Bacterial transcriptional activator" evidence="2">
    <location>
        <begin position="96"/>
        <end position="221"/>
    </location>
</feature>
<dbReference type="SUPFAM" id="SSF52540">
    <property type="entry name" value="P-loop containing nucleoside triphosphate hydrolases"/>
    <property type="match status" value="1"/>
</dbReference>
<dbReference type="EMBL" id="JBHSEG010000008">
    <property type="protein sequence ID" value="MFC4455199.1"/>
    <property type="molecule type" value="Genomic_DNA"/>
</dbReference>
<dbReference type="InterPro" id="IPR036388">
    <property type="entry name" value="WH-like_DNA-bd_sf"/>
</dbReference>
<dbReference type="Gene3D" id="3.40.50.300">
    <property type="entry name" value="P-loop containing nucleotide triphosphate hydrolases"/>
    <property type="match status" value="1"/>
</dbReference>
<name>A0ABV8YAB2_9DEIO</name>
<dbReference type="SUPFAM" id="SSF46894">
    <property type="entry name" value="C-terminal effector domain of the bipartite response regulators"/>
    <property type="match status" value="1"/>
</dbReference>
<reference evidence="4" key="1">
    <citation type="journal article" date="2019" name="Int. J. Syst. Evol. Microbiol.">
        <title>The Global Catalogue of Microorganisms (GCM) 10K type strain sequencing project: providing services to taxonomists for standard genome sequencing and annotation.</title>
        <authorList>
            <consortium name="The Broad Institute Genomics Platform"/>
            <consortium name="The Broad Institute Genome Sequencing Center for Infectious Disease"/>
            <person name="Wu L."/>
            <person name="Ma J."/>
        </authorList>
    </citation>
    <scope>NUCLEOTIDE SEQUENCE [LARGE SCALE GENOMIC DNA]</scope>
    <source>
        <strain evidence="4">CCUG 39970</strain>
    </source>
</reference>
<dbReference type="Pfam" id="PF13424">
    <property type="entry name" value="TPR_12"/>
    <property type="match status" value="1"/>
</dbReference>
<dbReference type="PANTHER" id="PTHR47691">
    <property type="entry name" value="REGULATOR-RELATED"/>
    <property type="match status" value="1"/>
</dbReference>
<dbReference type="InterPro" id="IPR011990">
    <property type="entry name" value="TPR-like_helical_dom_sf"/>
</dbReference>
<feature type="coiled-coil region" evidence="1">
    <location>
        <begin position="130"/>
        <end position="157"/>
    </location>
</feature>
<dbReference type="Pfam" id="PF13401">
    <property type="entry name" value="AAA_22"/>
    <property type="match status" value="1"/>
</dbReference>
<dbReference type="Gene3D" id="1.10.10.10">
    <property type="entry name" value="Winged helix-like DNA-binding domain superfamily/Winged helix DNA-binding domain"/>
    <property type="match status" value="1"/>
</dbReference>
<evidence type="ECO:0000256" key="1">
    <source>
        <dbReference type="SAM" id="Coils"/>
    </source>
</evidence>
<dbReference type="InterPro" id="IPR027417">
    <property type="entry name" value="P-loop_NTPase"/>
</dbReference>
<dbReference type="PANTHER" id="PTHR47691:SF3">
    <property type="entry name" value="HTH-TYPE TRANSCRIPTIONAL REGULATOR RV0890C-RELATED"/>
    <property type="match status" value="1"/>
</dbReference>
<evidence type="ECO:0000313" key="3">
    <source>
        <dbReference type="EMBL" id="MFC4455199.1"/>
    </source>
</evidence>
<dbReference type="InterPro" id="IPR016032">
    <property type="entry name" value="Sig_transdc_resp-reg_C-effctor"/>
</dbReference>
<dbReference type="Pfam" id="PF03704">
    <property type="entry name" value="BTAD"/>
    <property type="match status" value="1"/>
</dbReference>
<dbReference type="Gene3D" id="1.25.40.10">
    <property type="entry name" value="Tetratricopeptide repeat domain"/>
    <property type="match status" value="2"/>
</dbReference>
<gene>
    <name evidence="3" type="ORF">ACFO0P_15580</name>
</gene>
<accession>A0ABV8YAB2</accession>
<dbReference type="Proteomes" id="UP001595939">
    <property type="component" value="Unassembled WGS sequence"/>
</dbReference>
<keyword evidence="3" id="KW-0067">ATP-binding</keyword>
<dbReference type="InterPro" id="IPR049945">
    <property type="entry name" value="AAA_22"/>
</dbReference>
<protein>
    <submittedName>
        <fullName evidence="3">ATP-binding protein</fullName>
    </submittedName>
</protein>
<sequence length="1049" mass="117005">MGALQISLLGPPQLWLDGQPLAGASRKLTLLLGYLLLEQGRHTREELAGLFWPDSEPEVARSALRTVLSQLRRLLPDRLHVEGPLVDLRLHPQDTVDVLSDGPSSDLPFLQGLEVGEDGELSDWLSAMRTHLHVQQRARLQQEAQRLEAQGQLTEALQLAERWFELDRTDEDATQMLMTLAHRRGDASPMQATYERHRHALAQQVDAQPSARIQTLLTQLQQDSLVVARPERSAAPERRAFYRFPALPGRTRSFVGRRAELAQVHALLARGARLLTLLGMGGIGKSRLALELAEGLSEGYPDRVAFIPLETLQDPQDLPRTILTTLGQEVSGTGNLLQQLIQLVNVRPSVLVLDNFEHLMDGADTVEALLMACPELRLIVTSREALNLQQEHRVPVTGLQQTLQAADSNASPDPSEAVQLWMQRAQQVRPDFQLNDETRAHVEQVCQLVGGAPLGIELAASWLKVLTIEELAHDLSLDLDLAASTARNVPARHQSLRAVFEYSWKRLSLAEQRALAGLSVFRGGFTREAAREVVGVSIQRLSRLVDTSLLQVDRSGRFDRHPLVYQYTQEKLEANGEVDHFRTRHAAYFVQLAAEAYPYLGTQDEDRWLERLDQEQQNFTLALEHLKRTGARQTLLGLCADLALFWANRGHDVLGRKWLQDAIRTAGDAAETLEYARAQCLLSVSMADGWMLTAEEQTWLREGIEGCRRCGDQRTLAVALRTLAYFPDTPPQEAQQAVEEARPLYEGLGDPTGIISLVNMQGILALRAQQPEAAQHYFEQCLSMADQHRIPYVAALVNLGGMHFQQQQFLQAIPFLEASIRIFQRKRNVAGTGRAMSVLGAAHFGLGQEHDATRLQQEGLSLFRSVGHRESAAFLLLNLTVHAVERRDFDEAERLMQAAKDEAGPAWNWSEVTTAFHGQIHQGRNELDLARQRYLQVLSQPYTPYTALAFMTALEAYLTLPRTTVAAEAVGQLLGTLPTVRAQVPLAFTPRYRAELAAGHACTAQRAREALGNERFELLLNASGALPFMEVQDLVQRHAVEQLALVESE</sequence>
<dbReference type="InterPro" id="IPR005158">
    <property type="entry name" value="BTAD"/>
</dbReference>
<dbReference type="SUPFAM" id="SSF48452">
    <property type="entry name" value="TPR-like"/>
    <property type="match status" value="2"/>
</dbReference>
<dbReference type="SMART" id="SM01043">
    <property type="entry name" value="BTAD"/>
    <property type="match status" value="1"/>
</dbReference>
<keyword evidence="3" id="KW-0547">Nucleotide-binding</keyword>
<dbReference type="RefSeq" id="WP_380129916.1">
    <property type="nucleotide sequence ID" value="NZ_JBHSEG010000008.1"/>
</dbReference>
<dbReference type="GO" id="GO:0005524">
    <property type="term" value="F:ATP binding"/>
    <property type="evidence" value="ECO:0007669"/>
    <property type="project" value="UniProtKB-KW"/>
</dbReference>
<evidence type="ECO:0000313" key="4">
    <source>
        <dbReference type="Proteomes" id="UP001595939"/>
    </source>
</evidence>
<comment type="caution">
    <text evidence="3">The sequence shown here is derived from an EMBL/GenBank/DDBJ whole genome shotgun (WGS) entry which is preliminary data.</text>
</comment>
<keyword evidence="1" id="KW-0175">Coiled coil</keyword>
<organism evidence="3 4">
    <name type="scientific">Deinococcus sonorensis</name>
    <dbReference type="NCBI Taxonomy" id="309891"/>
    <lineage>
        <taxon>Bacteria</taxon>
        <taxon>Thermotogati</taxon>
        <taxon>Deinococcota</taxon>
        <taxon>Deinococci</taxon>
        <taxon>Deinococcales</taxon>
        <taxon>Deinococcaceae</taxon>
        <taxon>Deinococcus</taxon>
    </lineage>
</organism>